<reference evidence="2" key="2">
    <citation type="submission" date="2023-06" db="EMBL/GenBank/DDBJ databases">
        <authorList>
            <consortium name="Lawrence Berkeley National Laboratory"/>
            <person name="Haridas S."/>
            <person name="Hensen N."/>
            <person name="Bonometti L."/>
            <person name="Westerberg I."/>
            <person name="Brannstrom I.O."/>
            <person name="Guillou S."/>
            <person name="Cros-Aarteil S."/>
            <person name="Calhoun S."/>
            <person name="Kuo A."/>
            <person name="Mondo S."/>
            <person name="Pangilinan J."/>
            <person name="Riley R."/>
            <person name="Labutti K."/>
            <person name="Andreopoulos B."/>
            <person name="Lipzen A."/>
            <person name="Chen C."/>
            <person name="Yanf M."/>
            <person name="Daum C."/>
            <person name="Ng V."/>
            <person name="Clum A."/>
            <person name="Steindorff A."/>
            <person name="Ohm R."/>
            <person name="Martin F."/>
            <person name="Silar P."/>
            <person name="Natvig D."/>
            <person name="Lalanne C."/>
            <person name="Gautier V."/>
            <person name="Ament-Velasquez S.L."/>
            <person name="Kruys A."/>
            <person name="Hutchinson M.I."/>
            <person name="Powell A.J."/>
            <person name="Barry K."/>
            <person name="Miller A.N."/>
            <person name="Grigoriev I.V."/>
            <person name="Debuchy R."/>
            <person name="Gladieux P."/>
            <person name="Thoren M.H."/>
            <person name="Johannesson H."/>
        </authorList>
    </citation>
    <scope>NUCLEOTIDE SEQUENCE</scope>
    <source>
        <strain evidence="2">CBS 168.71</strain>
    </source>
</reference>
<dbReference type="PANTHER" id="PTHR21310">
    <property type="entry name" value="AMINOGLYCOSIDE PHOSPHOTRANSFERASE-RELATED-RELATED"/>
    <property type="match status" value="1"/>
</dbReference>
<organism evidence="2 3">
    <name type="scientific">Chaetomium fimeti</name>
    <dbReference type="NCBI Taxonomy" id="1854472"/>
    <lineage>
        <taxon>Eukaryota</taxon>
        <taxon>Fungi</taxon>
        <taxon>Dikarya</taxon>
        <taxon>Ascomycota</taxon>
        <taxon>Pezizomycotina</taxon>
        <taxon>Sordariomycetes</taxon>
        <taxon>Sordariomycetidae</taxon>
        <taxon>Sordariales</taxon>
        <taxon>Chaetomiaceae</taxon>
        <taxon>Chaetomium</taxon>
    </lineage>
</organism>
<dbReference type="InterPro" id="IPR002575">
    <property type="entry name" value="Aminoglycoside_PTrfase"/>
</dbReference>
<dbReference type="EMBL" id="JAUEPN010000007">
    <property type="protein sequence ID" value="KAK3292423.1"/>
    <property type="molecule type" value="Genomic_DNA"/>
</dbReference>
<dbReference type="GeneID" id="87841463"/>
<accession>A0AAE0H9I1</accession>
<dbReference type="PANTHER" id="PTHR21310:SF15">
    <property type="entry name" value="AMINOGLYCOSIDE PHOSPHOTRANSFERASE DOMAIN-CONTAINING PROTEIN"/>
    <property type="match status" value="1"/>
</dbReference>
<gene>
    <name evidence="2" type="ORF">B0H64DRAFT_406623</name>
</gene>
<dbReference type="InterPro" id="IPR051678">
    <property type="entry name" value="AGP_Transferase"/>
</dbReference>
<feature type="domain" description="Aminoglycoside phosphotransferase" evidence="1">
    <location>
        <begin position="87"/>
        <end position="273"/>
    </location>
</feature>
<proteinExistence type="predicted"/>
<dbReference type="Gene3D" id="1.10.510.10">
    <property type="entry name" value="Transferase(Phosphotransferase) domain 1"/>
    <property type="match status" value="1"/>
</dbReference>
<dbReference type="Proteomes" id="UP001278766">
    <property type="component" value="Unassembled WGS sequence"/>
</dbReference>
<evidence type="ECO:0000313" key="2">
    <source>
        <dbReference type="EMBL" id="KAK3292423.1"/>
    </source>
</evidence>
<evidence type="ECO:0000259" key="1">
    <source>
        <dbReference type="Pfam" id="PF01636"/>
    </source>
</evidence>
<keyword evidence="3" id="KW-1185">Reference proteome</keyword>
<evidence type="ECO:0000313" key="3">
    <source>
        <dbReference type="Proteomes" id="UP001278766"/>
    </source>
</evidence>
<dbReference type="AlphaFoldDB" id="A0AAE0H9I1"/>
<name>A0AAE0H9I1_9PEZI</name>
<sequence>MYPGTFRDRVSFGVLKFHHLGSAALLQVLFKINNNHTSDSSLSSLPFIMVVSGYQEKEGESLTTFYNLITTKSTQLKHSVKPWQKTTNGELASRLYDKERILNSAAALQLISKRTTIPVPRLIGFGENDDGTAWIETERTHGGVWLDVVRDRCRMPAGKTHVDDGNECDECDRIARANARRFVADEVVPQLNSLTSDTTGLGGVVIPPLWVMFHDKAACWPPKKSESGQSEYVFCHGNLHGHSILMHAETLHVLKIVDWDEAGYFPPEFQVWSVDRADYEALYENDEQRKRLTALML</sequence>
<dbReference type="Pfam" id="PF01636">
    <property type="entry name" value="APH"/>
    <property type="match status" value="1"/>
</dbReference>
<comment type="caution">
    <text evidence="2">The sequence shown here is derived from an EMBL/GenBank/DDBJ whole genome shotgun (WGS) entry which is preliminary data.</text>
</comment>
<dbReference type="InterPro" id="IPR011009">
    <property type="entry name" value="Kinase-like_dom_sf"/>
</dbReference>
<reference evidence="2" key="1">
    <citation type="journal article" date="2023" name="Mol. Phylogenet. Evol.">
        <title>Genome-scale phylogeny and comparative genomics of the fungal order Sordariales.</title>
        <authorList>
            <person name="Hensen N."/>
            <person name="Bonometti L."/>
            <person name="Westerberg I."/>
            <person name="Brannstrom I.O."/>
            <person name="Guillou S."/>
            <person name="Cros-Aarteil S."/>
            <person name="Calhoun S."/>
            <person name="Haridas S."/>
            <person name="Kuo A."/>
            <person name="Mondo S."/>
            <person name="Pangilinan J."/>
            <person name="Riley R."/>
            <person name="LaButti K."/>
            <person name="Andreopoulos B."/>
            <person name="Lipzen A."/>
            <person name="Chen C."/>
            <person name="Yan M."/>
            <person name="Daum C."/>
            <person name="Ng V."/>
            <person name="Clum A."/>
            <person name="Steindorff A."/>
            <person name="Ohm R.A."/>
            <person name="Martin F."/>
            <person name="Silar P."/>
            <person name="Natvig D.O."/>
            <person name="Lalanne C."/>
            <person name="Gautier V."/>
            <person name="Ament-Velasquez S.L."/>
            <person name="Kruys A."/>
            <person name="Hutchinson M.I."/>
            <person name="Powell A.J."/>
            <person name="Barry K."/>
            <person name="Miller A.N."/>
            <person name="Grigoriev I.V."/>
            <person name="Debuchy R."/>
            <person name="Gladieux P."/>
            <person name="Hiltunen Thoren M."/>
            <person name="Johannesson H."/>
        </authorList>
    </citation>
    <scope>NUCLEOTIDE SEQUENCE</scope>
    <source>
        <strain evidence="2">CBS 168.71</strain>
    </source>
</reference>
<protein>
    <recommendedName>
        <fullName evidence="1">Aminoglycoside phosphotransferase domain-containing protein</fullName>
    </recommendedName>
</protein>
<dbReference type="SUPFAM" id="SSF56112">
    <property type="entry name" value="Protein kinase-like (PK-like)"/>
    <property type="match status" value="1"/>
</dbReference>
<dbReference type="RefSeq" id="XP_062655937.1">
    <property type="nucleotide sequence ID" value="XM_062804515.1"/>
</dbReference>